<dbReference type="Gene3D" id="2.120.10.80">
    <property type="entry name" value="Kelch-type beta propeller"/>
    <property type="match status" value="1"/>
</dbReference>
<evidence type="ECO:0000259" key="1">
    <source>
        <dbReference type="Pfam" id="PF00646"/>
    </source>
</evidence>
<evidence type="ECO:0000313" key="4">
    <source>
        <dbReference type="Proteomes" id="UP001642360"/>
    </source>
</evidence>
<dbReference type="InterPro" id="IPR015915">
    <property type="entry name" value="Kelch-typ_b-propeller"/>
</dbReference>
<sequence length="491" mass="54593">MYSKFLFSDLNQQPIEQSTWRIKSLHDLGSLEPFIKEKVTSSEVSRTSRIQDKHKTTFHLPPHHILIPTARSTSKSGFCSQNYVVDSIMSASEKSELLGSQLRHFSTSLIGTQPMTDQTSSSFSNNAPPSKSNPLPSLLLPNLPDDIALQCIARVPKSYHPTLSLVSKSWLSVIRTPLLFTTRSLLHCTQHFLYLNIRIFNTFNWYLLDCSPSNPKNHKRTLYPLPPIPLHLTGPAFAVLGPKIFVIGGSIHDIPSNNVWIFDCRFNKWEIGPKMRVGREFAAAGVVNGKIYVMGGCVVDNWARSMNWAEIFDPKMGSWTSLPSPIEIRDKWMHASAVVNDKVYAMADRGGVVYDAYAKEWGGVPKRLDLEWRGRAAVVDGVLYCYDYLGKIRGYDMGEDVWKELKGVDKGLPKFLCGATMVNFNGRLCVVWEGKGKGKGKGSGKEVEIMCAEIEVHKDGGGGLSGSIVWSNVILVIPSHASIVHCLAVAL</sequence>
<proteinExistence type="predicted"/>
<dbReference type="InterPro" id="IPR006652">
    <property type="entry name" value="Kelch_1"/>
</dbReference>
<name>A0ABC8RSX1_9AQUA</name>
<dbReference type="PANTHER" id="PTHR24414:SF23">
    <property type="entry name" value="F-BOX_KELCH-REPEAT PROTEIN SKIP6"/>
    <property type="match status" value="1"/>
</dbReference>
<dbReference type="SUPFAM" id="SSF81383">
    <property type="entry name" value="F-box domain"/>
    <property type="match status" value="1"/>
</dbReference>
<dbReference type="Proteomes" id="UP001642360">
    <property type="component" value="Unassembled WGS sequence"/>
</dbReference>
<dbReference type="CDD" id="cd22152">
    <property type="entry name" value="F-box_AtAFR-like"/>
    <property type="match status" value="1"/>
</dbReference>
<dbReference type="InterPro" id="IPR057499">
    <property type="entry name" value="Kelch_FKB95"/>
</dbReference>
<evidence type="ECO:0000313" key="3">
    <source>
        <dbReference type="EMBL" id="CAK9147655.1"/>
    </source>
</evidence>
<evidence type="ECO:0008006" key="5">
    <source>
        <dbReference type="Google" id="ProtNLM"/>
    </source>
</evidence>
<dbReference type="EMBL" id="CAUOFW020001714">
    <property type="protein sequence ID" value="CAK9147655.1"/>
    <property type="molecule type" value="Genomic_DNA"/>
</dbReference>
<dbReference type="PANTHER" id="PTHR24414">
    <property type="entry name" value="F-BOX/KELCH-REPEAT PROTEIN SKIP4"/>
    <property type="match status" value="1"/>
</dbReference>
<dbReference type="Pfam" id="PF00646">
    <property type="entry name" value="F-box"/>
    <property type="match status" value="1"/>
</dbReference>
<evidence type="ECO:0000259" key="2">
    <source>
        <dbReference type="Pfam" id="PF25210"/>
    </source>
</evidence>
<organism evidence="3 4">
    <name type="scientific">Ilex paraguariensis</name>
    <name type="common">yerba mate</name>
    <dbReference type="NCBI Taxonomy" id="185542"/>
    <lineage>
        <taxon>Eukaryota</taxon>
        <taxon>Viridiplantae</taxon>
        <taxon>Streptophyta</taxon>
        <taxon>Embryophyta</taxon>
        <taxon>Tracheophyta</taxon>
        <taxon>Spermatophyta</taxon>
        <taxon>Magnoliopsida</taxon>
        <taxon>eudicotyledons</taxon>
        <taxon>Gunneridae</taxon>
        <taxon>Pentapetalae</taxon>
        <taxon>asterids</taxon>
        <taxon>campanulids</taxon>
        <taxon>Aquifoliales</taxon>
        <taxon>Aquifoliaceae</taxon>
        <taxon>Ilex</taxon>
    </lineage>
</organism>
<reference evidence="3 4" key="1">
    <citation type="submission" date="2024-02" db="EMBL/GenBank/DDBJ databases">
        <authorList>
            <person name="Vignale AGUSTIN F."/>
            <person name="Sosa J E."/>
            <person name="Modenutti C."/>
        </authorList>
    </citation>
    <scope>NUCLEOTIDE SEQUENCE [LARGE SCALE GENOMIC DNA]</scope>
</reference>
<dbReference type="InterPro" id="IPR036047">
    <property type="entry name" value="F-box-like_dom_sf"/>
</dbReference>
<dbReference type="InterPro" id="IPR001810">
    <property type="entry name" value="F-box_dom"/>
</dbReference>
<gene>
    <name evidence="3" type="ORF">ILEXP_LOCUS15567</name>
</gene>
<feature type="domain" description="F-box" evidence="1">
    <location>
        <begin position="140"/>
        <end position="180"/>
    </location>
</feature>
<keyword evidence="4" id="KW-1185">Reference proteome</keyword>
<feature type="domain" description="FKB95-like N-terminal Kelch" evidence="2">
    <location>
        <begin position="205"/>
        <end position="475"/>
    </location>
</feature>
<comment type="caution">
    <text evidence="3">The sequence shown here is derived from an EMBL/GenBank/DDBJ whole genome shotgun (WGS) entry which is preliminary data.</text>
</comment>
<dbReference type="InterPro" id="IPR050354">
    <property type="entry name" value="F-box/kelch-repeat_ARATH"/>
</dbReference>
<protein>
    <recommendedName>
        <fullName evidence="5">F-box domain-containing protein</fullName>
    </recommendedName>
</protein>
<accession>A0ABC8RSX1</accession>
<dbReference type="SUPFAM" id="SSF117281">
    <property type="entry name" value="Kelch motif"/>
    <property type="match status" value="1"/>
</dbReference>
<dbReference type="AlphaFoldDB" id="A0ABC8RSX1"/>
<dbReference type="Pfam" id="PF25210">
    <property type="entry name" value="Kelch_FKB95"/>
    <property type="match status" value="1"/>
</dbReference>
<dbReference type="SMART" id="SM00612">
    <property type="entry name" value="Kelch"/>
    <property type="match status" value="2"/>
</dbReference>